<reference evidence="2 3" key="1">
    <citation type="submission" date="2019-02" db="EMBL/GenBank/DDBJ databases">
        <title>Sequencing the genomes of 1000 actinobacteria strains.</title>
        <authorList>
            <person name="Klenk H.-P."/>
        </authorList>
    </citation>
    <scope>NUCLEOTIDE SEQUENCE [LARGE SCALE GENOMIC DNA]</scope>
    <source>
        <strain evidence="2 3">DSM 45162</strain>
    </source>
</reference>
<dbReference type="Proteomes" id="UP000292564">
    <property type="component" value="Unassembled WGS sequence"/>
</dbReference>
<comment type="caution">
    <text evidence="2">The sequence shown here is derived from an EMBL/GenBank/DDBJ whole genome shotgun (WGS) entry which is preliminary data.</text>
</comment>
<keyword evidence="3" id="KW-1185">Reference proteome</keyword>
<evidence type="ECO:0000256" key="1">
    <source>
        <dbReference type="SAM" id="SignalP"/>
    </source>
</evidence>
<feature type="chain" id="PRO_5020298019" evidence="1">
    <location>
        <begin position="27"/>
        <end position="409"/>
    </location>
</feature>
<protein>
    <submittedName>
        <fullName evidence="2">Uncharacterized protein</fullName>
    </submittedName>
</protein>
<proteinExistence type="predicted"/>
<accession>A0A4Q7ZGN7</accession>
<dbReference type="AlphaFoldDB" id="A0A4Q7ZGN7"/>
<feature type="signal peptide" evidence="1">
    <location>
        <begin position="1"/>
        <end position="26"/>
    </location>
</feature>
<gene>
    <name evidence="2" type="ORF">EV385_1274</name>
</gene>
<dbReference type="EMBL" id="SHKY01000001">
    <property type="protein sequence ID" value="RZU49521.1"/>
    <property type="molecule type" value="Genomic_DNA"/>
</dbReference>
<dbReference type="RefSeq" id="WP_130508585.1">
    <property type="nucleotide sequence ID" value="NZ_SHKY01000001.1"/>
</dbReference>
<name>A0A4Q7ZGN7_9ACTN</name>
<sequence length="409" mass="43785">MTRSWTTVSGFLAAVLMLPAPTPVSAAPGGPSCAWPQEVGADADNIALPDTNAHYWVTPFRVRADREITVTGTFPDARYASLTVYNGLRGTFTRDGVFSSRTDYQIAPDPGSVNPWQESARPGGSYTLYLRHQVAPGQTNTIPIAPARARDGDVGFLVYRTYLPADRPSVPARLPTLTVIDGGVPRTLKPCPATVAPAGARTPIIPPPRTAPDLAFARGRGADELFPNPDSGYLSAWIHPPRGDRVVVIRGRAASSPDTPHPSPWPAPGDDMRYWSLCTNLRRPYYPVVVNELPDGSVDPGCRHDDAAALDARGYYTFVLGTEAQRPAVQALPGATFVPFSLEHPRARHLVVLRNMLPVDSFRYSVLDAPANGRARPAAAAMGDYYPRGAVCAFAVLAAEGPAGCGLPD</sequence>
<organism evidence="2 3">
    <name type="scientific">Krasilnikovia cinnamomea</name>
    <dbReference type="NCBI Taxonomy" id="349313"/>
    <lineage>
        <taxon>Bacteria</taxon>
        <taxon>Bacillati</taxon>
        <taxon>Actinomycetota</taxon>
        <taxon>Actinomycetes</taxon>
        <taxon>Micromonosporales</taxon>
        <taxon>Micromonosporaceae</taxon>
        <taxon>Krasilnikovia</taxon>
    </lineage>
</organism>
<keyword evidence="1" id="KW-0732">Signal</keyword>
<evidence type="ECO:0000313" key="2">
    <source>
        <dbReference type="EMBL" id="RZU49521.1"/>
    </source>
</evidence>
<dbReference type="OrthoDB" id="9146291at2"/>
<evidence type="ECO:0000313" key="3">
    <source>
        <dbReference type="Proteomes" id="UP000292564"/>
    </source>
</evidence>